<protein>
    <submittedName>
        <fullName evidence="1">Uncharacterized protein</fullName>
    </submittedName>
</protein>
<organism evidence="1 2">
    <name type="scientific">Streptomyces ovatisporus</name>
    <dbReference type="NCBI Taxonomy" id="1128682"/>
    <lineage>
        <taxon>Bacteria</taxon>
        <taxon>Bacillati</taxon>
        <taxon>Actinomycetota</taxon>
        <taxon>Actinomycetes</taxon>
        <taxon>Kitasatosporales</taxon>
        <taxon>Streptomycetaceae</taxon>
        <taxon>Streptomyces</taxon>
    </lineage>
</organism>
<dbReference type="Proteomes" id="UP001595997">
    <property type="component" value="Unassembled WGS sequence"/>
</dbReference>
<dbReference type="RefSeq" id="WP_386444231.1">
    <property type="nucleotide sequence ID" value="NZ_JBHSFH010000004.1"/>
</dbReference>
<accession>A0ABV9A268</accession>
<gene>
    <name evidence="1" type="ORF">ACFPA8_07750</name>
</gene>
<dbReference type="EMBL" id="JBHSFH010000004">
    <property type="protein sequence ID" value="MFC4494024.1"/>
    <property type="molecule type" value="Genomic_DNA"/>
</dbReference>
<proteinExistence type="predicted"/>
<comment type="caution">
    <text evidence="1">The sequence shown here is derived from an EMBL/GenBank/DDBJ whole genome shotgun (WGS) entry which is preliminary data.</text>
</comment>
<evidence type="ECO:0000313" key="1">
    <source>
        <dbReference type="EMBL" id="MFC4494024.1"/>
    </source>
</evidence>
<name>A0ABV9A268_9ACTN</name>
<sequence>MATVYQGEELRRSHSLTRIEARSVLRQFGLFPITRWETTDREGAPLEVATVMDPEEPRVVLIIEDV</sequence>
<evidence type="ECO:0000313" key="2">
    <source>
        <dbReference type="Proteomes" id="UP001595997"/>
    </source>
</evidence>
<keyword evidence="2" id="KW-1185">Reference proteome</keyword>
<reference evidence="2" key="1">
    <citation type="journal article" date="2019" name="Int. J. Syst. Evol. Microbiol.">
        <title>The Global Catalogue of Microorganisms (GCM) 10K type strain sequencing project: providing services to taxonomists for standard genome sequencing and annotation.</title>
        <authorList>
            <consortium name="The Broad Institute Genomics Platform"/>
            <consortium name="The Broad Institute Genome Sequencing Center for Infectious Disease"/>
            <person name="Wu L."/>
            <person name="Ma J."/>
        </authorList>
    </citation>
    <scope>NUCLEOTIDE SEQUENCE [LARGE SCALE GENOMIC DNA]</scope>
    <source>
        <strain evidence="2">CGMCC 4.7357</strain>
    </source>
</reference>